<comment type="caution">
    <text evidence="1">The sequence shown here is derived from an EMBL/GenBank/DDBJ whole genome shotgun (WGS) entry which is preliminary data.</text>
</comment>
<dbReference type="AlphaFoldDB" id="A0A0C2VUY9"/>
<name>A0A0C2VUY9_9BACL</name>
<protein>
    <submittedName>
        <fullName evidence="1">Uncharacterized protein</fullName>
    </submittedName>
</protein>
<sequence length="79" mass="9210">MPTENKAIFLLLTNTHTFFTRLIQSFTHAKYNHISIAFDSELNELYSFGRKSLVWPLFSGFRQEDIKNGLIYANTSCIF</sequence>
<proteinExistence type="predicted"/>
<dbReference type="Proteomes" id="UP000031938">
    <property type="component" value="Unassembled WGS sequence"/>
</dbReference>
<evidence type="ECO:0000313" key="2">
    <source>
        <dbReference type="Proteomes" id="UP000031938"/>
    </source>
</evidence>
<dbReference type="STRING" id="889306.KP78_16930"/>
<evidence type="ECO:0000313" key="1">
    <source>
        <dbReference type="EMBL" id="KIL48246.1"/>
    </source>
</evidence>
<reference evidence="1 2" key="1">
    <citation type="submission" date="2015-01" db="EMBL/GenBank/DDBJ databases">
        <title>Genome sequencing of Jeotgalibacillus soli.</title>
        <authorList>
            <person name="Goh K.M."/>
            <person name="Chan K.-G."/>
            <person name="Yaakop A.S."/>
            <person name="Ee R."/>
            <person name="Gan H.M."/>
            <person name="Chan C.S."/>
        </authorList>
    </citation>
    <scope>NUCLEOTIDE SEQUENCE [LARGE SCALE GENOMIC DNA]</scope>
    <source>
        <strain evidence="1 2">P9</strain>
    </source>
</reference>
<organism evidence="1 2">
    <name type="scientific">Jeotgalibacillus soli</name>
    <dbReference type="NCBI Taxonomy" id="889306"/>
    <lineage>
        <taxon>Bacteria</taxon>
        <taxon>Bacillati</taxon>
        <taxon>Bacillota</taxon>
        <taxon>Bacilli</taxon>
        <taxon>Bacillales</taxon>
        <taxon>Caryophanaceae</taxon>
        <taxon>Jeotgalibacillus</taxon>
    </lineage>
</organism>
<keyword evidence="2" id="KW-1185">Reference proteome</keyword>
<dbReference type="EMBL" id="JXRP01000013">
    <property type="protein sequence ID" value="KIL48246.1"/>
    <property type="molecule type" value="Genomic_DNA"/>
</dbReference>
<gene>
    <name evidence="1" type="ORF">KP78_16930</name>
</gene>
<accession>A0A0C2VUY9</accession>